<feature type="compositionally biased region" description="Basic and acidic residues" evidence="1">
    <location>
        <begin position="129"/>
        <end position="141"/>
    </location>
</feature>
<reference evidence="3" key="1">
    <citation type="submission" date="2013-01" db="EMBL/GenBank/DDBJ databases">
        <title>Draft Genome Sequence of a Mulberry Tree, Morus notabilis C.K. Schneid.</title>
        <authorList>
            <person name="He N."/>
            <person name="Zhao S."/>
        </authorList>
    </citation>
    <scope>NUCLEOTIDE SEQUENCE</scope>
</reference>
<organism evidence="2 3">
    <name type="scientific">Morus notabilis</name>
    <dbReference type="NCBI Taxonomy" id="981085"/>
    <lineage>
        <taxon>Eukaryota</taxon>
        <taxon>Viridiplantae</taxon>
        <taxon>Streptophyta</taxon>
        <taxon>Embryophyta</taxon>
        <taxon>Tracheophyta</taxon>
        <taxon>Spermatophyta</taxon>
        <taxon>Magnoliopsida</taxon>
        <taxon>eudicotyledons</taxon>
        <taxon>Gunneridae</taxon>
        <taxon>Pentapetalae</taxon>
        <taxon>rosids</taxon>
        <taxon>fabids</taxon>
        <taxon>Rosales</taxon>
        <taxon>Moraceae</taxon>
        <taxon>Moreae</taxon>
        <taxon>Morus</taxon>
    </lineage>
</organism>
<dbReference type="AlphaFoldDB" id="W9R0W9"/>
<name>W9R0W9_9ROSA</name>
<gene>
    <name evidence="2" type="ORF">L484_022393</name>
</gene>
<keyword evidence="3" id="KW-1185">Reference proteome</keyword>
<dbReference type="Proteomes" id="UP000030645">
    <property type="component" value="Unassembled WGS sequence"/>
</dbReference>
<protein>
    <submittedName>
        <fullName evidence="2">Uncharacterized protein</fullName>
    </submittedName>
</protein>
<proteinExistence type="predicted"/>
<evidence type="ECO:0000313" key="3">
    <source>
        <dbReference type="Proteomes" id="UP000030645"/>
    </source>
</evidence>
<sequence>MNEKTGDVEPDYRQEQCEGELLFHLMEEDVDGEQSTTPGLQVSVGSDSVVNVDWRWRMKRNETLAGFEMEESVIGIYNLERVLRCITGTESPVVIVLSESVELAFARDSRDRPGLASPYLCLPNMPENGKSENADRKDPRHSSARHTCHENGGPLRKPPFGVSPMGLIGAGSFLIELDGKLAVRNSSGQGEEWGHPCGINPINGNLAVSQGLTTALNGACFQKSHGAVD</sequence>
<evidence type="ECO:0000256" key="1">
    <source>
        <dbReference type="SAM" id="MobiDB-lite"/>
    </source>
</evidence>
<evidence type="ECO:0000313" key="2">
    <source>
        <dbReference type="EMBL" id="EXB53737.1"/>
    </source>
</evidence>
<accession>W9R0W9</accession>
<dbReference type="EMBL" id="KE344110">
    <property type="protein sequence ID" value="EXB53737.1"/>
    <property type="molecule type" value="Genomic_DNA"/>
</dbReference>
<feature type="region of interest" description="Disordered" evidence="1">
    <location>
        <begin position="118"/>
        <end position="156"/>
    </location>
</feature>